<sequence>MPRWGIRRTRVATWVFLAVTAASTALHWYPVYAAGLLRVVVANGRNDWYRGWVKGYEARRTQHLRELNE</sequence>
<accession>A0A562IAE9</accession>
<keyword evidence="2" id="KW-1185">Reference proteome</keyword>
<proteinExistence type="predicted"/>
<organism evidence="1 2">
    <name type="scientific">Micromonospora olivasterospora</name>
    <dbReference type="NCBI Taxonomy" id="1880"/>
    <lineage>
        <taxon>Bacteria</taxon>
        <taxon>Bacillati</taxon>
        <taxon>Actinomycetota</taxon>
        <taxon>Actinomycetes</taxon>
        <taxon>Micromonosporales</taxon>
        <taxon>Micromonosporaceae</taxon>
        <taxon>Micromonospora</taxon>
    </lineage>
</organism>
<evidence type="ECO:0000313" key="2">
    <source>
        <dbReference type="Proteomes" id="UP000319825"/>
    </source>
</evidence>
<evidence type="ECO:0000313" key="1">
    <source>
        <dbReference type="EMBL" id="TWH67685.1"/>
    </source>
</evidence>
<reference evidence="1 2" key="1">
    <citation type="submission" date="2019-07" db="EMBL/GenBank/DDBJ databases">
        <title>R&amp;d 2014.</title>
        <authorList>
            <person name="Klenk H.-P."/>
        </authorList>
    </citation>
    <scope>NUCLEOTIDE SEQUENCE [LARGE SCALE GENOMIC DNA]</scope>
    <source>
        <strain evidence="1 2">DSM 43868</strain>
    </source>
</reference>
<comment type="caution">
    <text evidence="1">The sequence shown here is derived from an EMBL/GenBank/DDBJ whole genome shotgun (WGS) entry which is preliminary data.</text>
</comment>
<gene>
    <name evidence="1" type="ORF">JD77_02665</name>
</gene>
<dbReference type="EMBL" id="VLKE01000001">
    <property type="protein sequence ID" value="TWH67685.1"/>
    <property type="molecule type" value="Genomic_DNA"/>
</dbReference>
<name>A0A562IAE9_MICOL</name>
<protein>
    <submittedName>
        <fullName evidence="1">Uncharacterized protein</fullName>
    </submittedName>
</protein>
<dbReference type="Proteomes" id="UP000319825">
    <property type="component" value="Unassembled WGS sequence"/>
</dbReference>
<dbReference type="AlphaFoldDB" id="A0A562IAE9"/>